<keyword evidence="4" id="KW-0694">RNA-binding</keyword>
<dbReference type="Gene3D" id="3.30.70.330">
    <property type="match status" value="1"/>
</dbReference>
<keyword evidence="2 4" id="KW-0689">Ribosomal protein</keyword>
<evidence type="ECO:0000256" key="4">
    <source>
        <dbReference type="HAMAP-Rule" id="MF_01369"/>
    </source>
</evidence>
<dbReference type="Pfam" id="PF00276">
    <property type="entry name" value="Ribosomal_L23"/>
    <property type="match status" value="1"/>
</dbReference>
<keyword evidence="3 4" id="KW-0687">Ribonucleoprotein</keyword>
<dbReference type="InterPro" id="IPR012678">
    <property type="entry name" value="Ribosomal_uL23/eL15/eS24_sf"/>
</dbReference>
<dbReference type="HAMAP" id="MF_01369_B">
    <property type="entry name" value="Ribosomal_uL23_B"/>
    <property type="match status" value="1"/>
</dbReference>
<comment type="subunit">
    <text evidence="4">Part of the 50S ribosomal subunit. Contacts protein L29, and trigger factor when it is bound to the ribosome.</text>
</comment>
<protein>
    <recommendedName>
        <fullName evidence="4">Large ribosomal subunit protein uL23</fullName>
    </recommendedName>
</protein>
<reference evidence="5 6" key="1">
    <citation type="journal article" date="2016" name="Nat. Commun.">
        <title>Thousands of microbial genomes shed light on interconnected biogeochemical processes in an aquifer system.</title>
        <authorList>
            <person name="Anantharaman K."/>
            <person name="Brown C.T."/>
            <person name="Hug L.A."/>
            <person name="Sharon I."/>
            <person name="Castelle C.J."/>
            <person name="Probst A.J."/>
            <person name="Thomas B.C."/>
            <person name="Singh A."/>
            <person name="Wilkins M.J."/>
            <person name="Karaoz U."/>
            <person name="Brodie E.L."/>
            <person name="Williams K.H."/>
            <person name="Hubbard S.S."/>
            <person name="Banfield J.F."/>
        </authorList>
    </citation>
    <scope>NUCLEOTIDE SEQUENCE [LARGE SCALE GENOMIC DNA]</scope>
</reference>
<dbReference type="SUPFAM" id="SSF54189">
    <property type="entry name" value="Ribosomal proteins S24e, L23 and L15e"/>
    <property type="match status" value="1"/>
</dbReference>
<dbReference type="NCBIfam" id="NF004363">
    <property type="entry name" value="PRK05738.2-4"/>
    <property type="match status" value="1"/>
</dbReference>
<dbReference type="InterPro" id="IPR012677">
    <property type="entry name" value="Nucleotide-bd_a/b_plait_sf"/>
</dbReference>
<evidence type="ECO:0000313" key="5">
    <source>
        <dbReference type="EMBL" id="OGZ94393.1"/>
    </source>
</evidence>
<comment type="similarity">
    <text evidence="1 4">Belongs to the universal ribosomal protein uL23 family.</text>
</comment>
<dbReference type="GO" id="GO:0005840">
    <property type="term" value="C:ribosome"/>
    <property type="evidence" value="ECO:0007669"/>
    <property type="project" value="UniProtKB-KW"/>
</dbReference>
<evidence type="ECO:0000256" key="1">
    <source>
        <dbReference type="ARBA" id="ARBA00006700"/>
    </source>
</evidence>
<evidence type="ECO:0000313" key="6">
    <source>
        <dbReference type="Proteomes" id="UP000177152"/>
    </source>
</evidence>
<dbReference type="GO" id="GO:0003735">
    <property type="term" value="F:structural constituent of ribosome"/>
    <property type="evidence" value="ECO:0007669"/>
    <property type="project" value="InterPro"/>
</dbReference>
<dbReference type="GO" id="GO:0019843">
    <property type="term" value="F:rRNA binding"/>
    <property type="evidence" value="ECO:0007669"/>
    <property type="project" value="UniProtKB-UniRule"/>
</dbReference>
<dbReference type="EMBL" id="MHQC01000037">
    <property type="protein sequence ID" value="OGZ94393.1"/>
    <property type="molecule type" value="Genomic_DNA"/>
</dbReference>
<dbReference type="GO" id="GO:0006412">
    <property type="term" value="P:translation"/>
    <property type="evidence" value="ECO:0007669"/>
    <property type="project" value="UniProtKB-UniRule"/>
</dbReference>
<sequence length="91" mass="9980">MVLGVLISPHVTEKATLSNSMNTYVFKVAKTANKLEVKKAIEGKYGVNVRRVNMLNTKPRQVRLGRTTGVVPGYKKAMVTLIHGEKIEGAV</sequence>
<keyword evidence="4" id="KW-0699">rRNA-binding</keyword>
<dbReference type="AlphaFoldDB" id="A0A1G2K5E1"/>
<comment type="function">
    <text evidence="4">One of the early assembly proteins it binds 23S rRNA. One of the proteins that surrounds the polypeptide exit tunnel on the outside of the ribosome. Forms the main docking site for trigger factor binding to the ribosome.</text>
</comment>
<name>A0A1G2K5E1_9BACT</name>
<dbReference type="InterPro" id="IPR013025">
    <property type="entry name" value="Ribosomal_uL23-like"/>
</dbReference>
<dbReference type="GO" id="GO:1990904">
    <property type="term" value="C:ribonucleoprotein complex"/>
    <property type="evidence" value="ECO:0007669"/>
    <property type="project" value="UniProtKB-KW"/>
</dbReference>
<organism evidence="5 6">
    <name type="scientific">Candidatus Sungbacteria bacterium RIFCSPHIGHO2_01_FULL_47_32</name>
    <dbReference type="NCBI Taxonomy" id="1802264"/>
    <lineage>
        <taxon>Bacteria</taxon>
        <taxon>Candidatus Sungiibacteriota</taxon>
    </lineage>
</organism>
<proteinExistence type="inferred from homology"/>
<accession>A0A1G2K5E1</accession>
<dbReference type="Proteomes" id="UP000177152">
    <property type="component" value="Unassembled WGS sequence"/>
</dbReference>
<gene>
    <name evidence="4" type="primary">rplW</name>
    <name evidence="5" type="ORF">A2633_02080</name>
</gene>
<evidence type="ECO:0000256" key="2">
    <source>
        <dbReference type="ARBA" id="ARBA00022980"/>
    </source>
</evidence>
<dbReference type="PANTHER" id="PTHR11620">
    <property type="entry name" value="60S RIBOSOMAL PROTEIN L23A"/>
    <property type="match status" value="1"/>
</dbReference>
<comment type="caution">
    <text evidence="5">The sequence shown here is derived from an EMBL/GenBank/DDBJ whole genome shotgun (WGS) entry which is preliminary data.</text>
</comment>
<evidence type="ECO:0000256" key="3">
    <source>
        <dbReference type="ARBA" id="ARBA00023274"/>
    </source>
</evidence>